<proteinExistence type="predicted"/>
<evidence type="ECO:0000313" key="1">
    <source>
        <dbReference type="EMBL" id="KKL93859.1"/>
    </source>
</evidence>
<organism evidence="1">
    <name type="scientific">marine sediment metagenome</name>
    <dbReference type="NCBI Taxonomy" id="412755"/>
    <lineage>
        <taxon>unclassified sequences</taxon>
        <taxon>metagenomes</taxon>
        <taxon>ecological metagenomes</taxon>
    </lineage>
</organism>
<dbReference type="EMBL" id="LAZR01019079">
    <property type="protein sequence ID" value="KKL93859.1"/>
    <property type="molecule type" value="Genomic_DNA"/>
</dbReference>
<accession>A0A0F9G540</accession>
<sequence>MNESNNLIRLSEGQSKTAGKMLARAFYDYPQVEYEFPNIEERSKKLIETFEFRYR</sequence>
<protein>
    <submittedName>
        <fullName evidence="1">Uncharacterized protein</fullName>
    </submittedName>
</protein>
<dbReference type="AlphaFoldDB" id="A0A0F9G540"/>
<gene>
    <name evidence="1" type="ORF">LCGC14_1870440</name>
</gene>
<reference evidence="1" key="1">
    <citation type="journal article" date="2015" name="Nature">
        <title>Complex archaea that bridge the gap between prokaryotes and eukaryotes.</title>
        <authorList>
            <person name="Spang A."/>
            <person name="Saw J.H."/>
            <person name="Jorgensen S.L."/>
            <person name="Zaremba-Niedzwiedzka K."/>
            <person name="Martijn J."/>
            <person name="Lind A.E."/>
            <person name="van Eijk R."/>
            <person name="Schleper C."/>
            <person name="Guy L."/>
            <person name="Ettema T.J."/>
        </authorList>
    </citation>
    <scope>NUCLEOTIDE SEQUENCE</scope>
</reference>
<comment type="caution">
    <text evidence="1">The sequence shown here is derived from an EMBL/GenBank/DDBJ whole genome shotgun (WGS) entry which is preliminary data.</text>
</comment>
<name>A0A0F9G540_9ZZZZ</name>